<dbReference type="AlphaFoldDB" id="A0A367ZJA8"/>
<feature type="transmembrane region" description="Helical" evidence="1">
    <location>
        <begin position="82"/>
        <end position="103"/>
    </location>
</feature>
<feature type="transmembrane region" description="Helical" evidence="1">
    <location>
        <begin position="109"/>
        <end position="128"/>
    </location>
</feature>
<feature type="transmembrane region" description="Helical" evidence="1">
    <location>
        <begin position="361"/>
        <end position="384"/>
    </location>
</feature>
<evidence type="ECO:0000313" key="4">
    <source>
        <dbReference type="Proteomes" id="UP000252355"/>
    </source>
</evidence>
<feature type="transmembrane region" description="Helical" evidence="1">
    <location>
        <begin position="49"/>
        <end position="70"/>
    </location>
</feature>
<dbReference type="SUPFAM" id="SSF53649">
    <property type="entry name" value="Alkaline phosphatase-like"/>
    <property type="match status" value="1"/>
</dbReference>
<sequence length="898" mass="98873">MPPRLHWRGAWWLLAILAIGRWSMVAVDAPRYFHAMNRVDSELVAANPLLNGVAITVLFGLLFLATAAVARQRAVQPSTTRLVAAHLAAGGLYLLLLACTIQIGKGNALLWWIQGVIPTDSFLAVIFLRAADPPWGVLAYLAVLFALPVCSHWPRGRLWLLPIGWLGLAISGPVLSATPKLAALFGWSLGLIGLSSWVCRPAALPWWGQAAPILMGAISLLSPSCREPGPLLVIFQMGLINLGVMGMAHLLQPAVDRSWPLSWLVPFLTLGLAAAVSPVHTHLVRFLIAVTGLPLLPLPEAAVMAGAWWLAWRWPRPALQRIVSLLAAAYVVLTLVDLQVFRLLGIRLSWRLLDFAGHLTIAFASIRPYLTLPTLGLAAAVLALGQDWSAQSPRQWLQVPRRPIGILLVVLGWIAMAVFLHPGMPTYVSPLWWQGAAGLAEKLAVKRGNSAPPDQILRDLDAILPFSDQSPVSRFPTGHHLLLVICESMHTRYLSLYGAPFATQPGLASFTSRMRLFTRIHCNFLSSEHANFAILNALHPPAETVGDLAPELTCPSLIRILAEAGYSVGYFYPGDNRYQNFANWLVFQPLAHCYDQFTLPGRDQWGYAGWGIDERGLRQAIFDHIRESQARRERFAVIYRSLTPHHPFPLLDPAYRIFVPTVEEVAAGTDIRPRYLNQLLFIDDVFAGLLHDLQTAGLLDSTLVVFIADHGESLAEAGRPHGHGFLLAPDLTNVFCVMLEPGRTTFLRDETLGSQVDLMPTILEALGLPMPAGHPYQGRSLFGPRPSHPLVVSSYQDRALVTPEHFVRLPEQGLPEWYRVRAPERTEPPDFDLSPQPFPATKAAAAWQQAIKAFEARQREFILRYAEIQPVFAAGAWRTATAPAAPFADLASVLPPTP</sequence>
<keyword evidence="1" id="KW-0812">Transmembrane</keyword>
<reference evidence="3 4" key="1">
    <citation type="submission" date="2018-05" db="EMBL/GenBank/DDBJ databases">
        <title>A metagenomic window into the 2 km-deep terrestrial subsurface aquifer revealed taxonomically and functionally diverse microbial community comprising novel uncultured bacterial lineages.</title>
        <authorList>
            <person name="Kadnikov V.V."/>
            <person name="Mardanov A.V."/>
            <person name="Beletsky A.V."/>
            <person name="Banks D."/>
            <person name="Pimenov N.V."/>
            <person name="Frank Y.A."/>
            <person name="Karnachuk O.V."/>
            <person name="Ravin N.V."/>
        </authorList>
    </citation>
    <scope>NUCLEOTIDE SEQUENCE [LARGE SCALE GENOMIC DNA]</scope>
    <source>
        <strain evidence="3">BY5</strain>
    </source>
</reference>
<protein>
    <submittedName>
        <fullName evidence="3">Putative sulfatase</fullName>
    </submittedName>
</protein>
<keyword evidence="1" id="KW-1133">Transmembrane helix</keyword>
<feature type="transmembrane region" description="Helical" evidence="1">
    <location>
        <begin position="228"/>
        <end position="251"/>
    </location>
</feature>
<name>A0A367ZJA8_9BACT</name>
<feature type="transmembrane region" description="Helical" evidence="1">
    <location>
        <begin position="404"/>
        <end position="424"/>
    </location>
</feature>
<dbReference type="PANTHER" id="PTHR43751:SF3">
    <property type="entry name" value="SULFATASE N-TERMINAL DOMAIN-CONTAINING PROTEIN"/>
    <property type="match status" value="1"/>
</dbReference>
<evidence type="ECO:0000313" key="3">
    <source>
        <dbReference type="EMBL" id="RCK78120.1"/>
    </source>
</evidence>
<dbReference type="InterPro" id="IPR052701">
    <property type="entry name" value="GAG_Ulvan_Degrading_Sulfatases"/>
</dbReference>
<feature type="transmembrane region" description="Helical" evidence="1">
    <location>
        <begin position="135"/>
        <end position="154"/>
    </location>
</feature>
<feature type="transmembrane region" description="Helical" evidence="1">
    <location>
        <begin position="160"/>
        <end position="177"/>
    </location>
</feature>
<dbReference type="EMBL" id="QOQW01000027">
    <property type="protein sequence ID" value="RCK78120.1"/>
    <property type="molecule type" value="Genomic_DNA"/>
</dbReference>
<feature type="transmembrane region" description="Helical" evidence="1">
    <location>
        <begin position="263"/>
        <end position="280"/>
    </location>
</feature>
<dbReference type="Proteomes" id="UP000252355">
    <property type="component" value="Unassembled WGS sequence"/>
</dbReference>
<dbReference type="Gene3D" id="3.40.720.10">
    <property type="entry name" value="Alkaline Phosphatase, subunit A"/>
    <property type="match status" value="1"/>
</dbReference>
<evidence type="ECO:0000256" key="1">
    <source>
        <dbReference type="SAM" id="Phobius"/>
    </source>
</evidence>
<feature type="transmembrane region" description="Helical" evidence="1">
    <location>
        <begin position="322"/>
        <end position="341"/>
    </location>
</feature>
<keyword evidence="1" id="KW-0472">Membrane</keyword>
<feature type="transmembrane region" description="Helical" evidence="1">
    <location>
        <begin position="286"/>
        <end position="310"/>
    </location>
</feature>
<dbReference type="InterPro" id="IPR017850">
    <property type="entry name" value="Alkaline_phosphatase_core_sf"/>
</dbReference>
<gene>
    <name evidence="3" type="ORF">OZSIB_1769</name>
</gene>
<dbReference type="InterPro" id="IPR000917">
    <property type="entry name" value="Sulfatase_N"/>
</dbReference>
<evidence type="ECO:0000259" key="2">
    <source>
        <dbReference type="Pfam" id="PF00884"/>
    </source>
</evidence>
<dbReference type="PANTHER" id="PTHR43751">
    <property type="entry name" value="SULFATASE"/>
    <property type="match status" value="1"/>
</dbReference>
<feature type="transmembrane region" description="Helical" evidence="1">
    <location>
        <begin position="184"/>
        <end position="208"/>
    </location>
</feature>
<organism evidence="3 4">
    <name type="scientific">Candidatus Ozemobacter sibiricus</name>
    <dbReference type="NCBI Taxonomy" id="2268124"/>
    <lineage>
        <taxon>Bacteria</taxon>
        <taxon>Candidatus Ozemobacteria</taxon>
        <taxon>Candidatus Ozemobacterales</taxon>
        <taxon>Candidatus Ozemobacteraceae</taxon>
        <taxon>Candidatus Ozemobacter</taxon>
    </lineage>
</organism>
<accession>A0A367ZJA8</accession>
<dbReference type="Pfam" id="PF00884">
    <property type="entry name" value="Sulfatase"/>
    <property type="match status" value="1"/>
</dbReference>
<proteinExistence type="predicted"/>
<feature type="domain" description="Sulfatase N-terminal" evidence="2">
    <location>
        <begin position="480"/>
        <end position="767"/>
    </location>
</feature>
<comment type="caution">
    <text evidence="3">The sequence shown here is derived from an EMBL/GenBank/DDBJ whole genome shotgun (WGS) entry which is preliminary data.</text>
</comment>